<dbReference type="EMBL" id="JASZ02000002">
    <property type="protein sequence ID" value="OWK99246.1"/>
    <property type="molecule type" value="Genomic_DNA"/>
</dbReference>
<accession>A0A246BC61</accession>
<evidence type="ECO:0000313" key="2">
    <source>
        <dbReference type="Proteomes" id="UP000197587"/>
    </source>
</evidence>
<dbReference type="RefSeq" id="WP_088263476.1">
    <property type="nucleotide sequence ID" value="NZ_JASZ02000002.1"/>
</dbReference>
<name>A0A246BC61_9FLAO</name>
<keyword evidence="2" id="KW-1185">Reference proteome</keyword>
<protein>
    <submittedName>
        <fullName evidence="1">Uncharacterized protein</fullName>
    </submittedName>
</protein>
<dbReference type="Proteomes" id="UP000197587">
    <property type="component" value="Unassembled WGS sequence"/>
</dbReference>
<sequence>MKNILEQQISNHPKLPNIKRKVVVTELNIQPKYGRIYIEAYKQFFDGDDIDVSKEFNIEIKNWFITNDDTTTVRNADGSPVFHPDYNPALPESNENIKYLKKPSFDYFFGLLTDENAPSPIKLLRSHIQLNDAIKFFD</sequence>
<dbReference type="AlphaFoldDB" id="A0A246BC61"/>
<evidence type="ECO:0000313" key="1">
    <source>
        <dbReference type="EMBL" id="OWK99246.1"/>
    </source>
</evidence>
<comment type="caution">
    <text evidence="1">The sequence shown here is derived from an EMBL/GenBank/DDBJ whole genome shotgun (WGS) entry which is preliminary data.</text>
</comment>
<gene>
    <name evidence="1" type="ORF">AP75_01810</name>
</gene>
<organism evidence="1 2">
    <name type="scientific">Kaistella haifensis DSM 19056</name>
    <dbReference type="NCBI Taxonomy" id="1450526"/>
    <lineage>
        <taxon>Bacteria</taxon>
        <taxon>Pseudomonadati</taxon>
        <taxon>Bacteroidota</taxon>
        <taxon>Flavobacteriia</taxon>
        <taxon>Flavobacteriales</taxon>
        <taxon>Weeksellaceae</taxon>
        <taxon>Chryseobacterium group</taxon>
        <taxon>Kaistella</taxon>
    </lineage>
</organism>
<reference evidence="1 2" key="1">
    <citation type="submission" date="2017-05" db="EMBL/GenBank/DDBJ databases">
        <title>Genome of Chryseobacterium haifense.</title>
        <authorList>
            <person name="Newman J.D."/>
        </authorList>
    </citation>
    <scope>NUCLEOTIDE SEQUENCE [LARGE SCALE GENOMIC DNA]</scope>
    <source>
        <strain evidence="1 2">DSM 19056</strain>
    </source>
</reference>
<proteinExistence type="predicted"/>